<dbReference type="InterPro" id="IPR003838">
    <property type="entry name" value="ABC3_permease_C"/>
</dbReference>
<dbReference type="EMBL" id="BSFP01000114">
    <property type="protein sequence ID" value="GLL07853.1"/>
    <property type="molecule type" value="Genomic_DNA"/>
</dbReference>
<evidence type="ECO:0000256" key="6">
    <source>
        <dbReference type="ARBA" id="ARBA00038076"/>
    </source>
</evidence>
<evidence type="ECO:0000256" key="5">
    <source>
        <dbReference type="ARBA" id="ARBA00023136"/>
    </source>
</evidence>
<organism evidence="9 10">
    <name type="scientific">Dactylosporangium matsuzakiense</name>
    <dbReference type="NCBI Taxonomy" id="53360"/>
    <lineage>
        <taxon>Bacteria</taxon>
        <taxon>Bacillati</taxon>
        <taxon>Actinomycetota</taxon>
        <taxon>Actinomycetes</taxon>
        <taxon>Micromonosporales</taxon>
        <taxon>Micromonosporaceae</taxon>
        <taxon>Dactylosporangium</taxon>
    </lineage>
</organism>
<keyword evidence="2" id="KW-1003">Cell membrane</keyword>
<evidence type="ECO:0000256" key="2">
    <source>
        <dbReference type="ARBA" id="ARBA00022475"/>
    </source>
</evidence>
<keyword evidence="3 7" id="KW-0812">Transmembrane</keyword>
<comment type="caution">
    <text evidence="9">The sequence shown here is derived from an EMBL/GenBank/DDBJ whole genome shotgun (WGS) entry which is preliminary data.</text>
</comment>
<dbReference type="PANTHER" id="PTHR30572">
    <property type="entry name" value="MEMBRANE COMPONENT OF TRANSPORTER-RELATED"/>
    <property type="match status" value="1"/>
</dbReference>
<comment type="similarity">
    <text evidence="6">Belongs to the ABC-4 integral membrane protein family.</text>
</comment>
<proteinExistence type="inferred from homology"/>
<name>A0A9W6KUE7_9ACTN</name>
<dbReference type="Pfam" id="PF02687">
    <property type="entry name" value="FtsX"/>
    <property type="match status" value="1"/>
</dbReference>
<evidence type="ECO:0000259" key="8">
    <source>
        <dbReference type="Pfam" id="PF02687"/>
    </source>
</evidence>
<gene>
    <name evidence="9" type="ORF">GCM10017581_096120</name>
</gene>
<evidence type="ECO:0000256" key="7">
    <source>
        <dbReference type="SAM" id="Phobius"/>
    </source>
</evidence>
<comment type="subcellular location">
    <subcellularLocation>
        <location evidence="1">Cell membrane</location>
        <topology evidence="1">Multi-pass membrane protein</topology>
    </subcellularLocation>
</comment>
<dbReference type="GO" id="GO:0022857">
    <property type="term" value="F:transmembrane transporter activity"/>
    <property type="evidence" value="ECO:0007669"/>
    <property type="project" value="TreeGrafter"/>
</dbReference>
<dbReference type="AlphaFoldDB" id="A0A9W6KUE7"/>
<feature type="transmembrane region" description="Helical" evidence="7">
    <location>
        <begin position="252"/>
        <end position="280"/>
    </location>
</feature>
<reference evidence="9" key="1">
    <citation type="journal article" date="2014" name="Int. J. Syst. Evol. Microbiol.">
        <title>Complete genome sequence of Corynebacterium casei LMG S-19264T (=DSM 44701T), isolated from a smear-ripened cheese.</title>
        <authorList>
            <consortium name="US DOE Joint Genome Institute (JGI-PGF)"/>
            <person name="Walter F."/>
            <person name="Albersmeier A."/>
            <person name="Kalinowski J."/>
            <person name="Ruckert C."/>
        </authorList>
    </citation>
    <scope>NUCLEOTIDE SEQUENCE</scope>
    <source>
        <strain evidence="9">VKM Ac-1321</strain>
    </source>
</reference>
<feature type="transmembrane region" description="Helical" evidence="7">
    <location>
        <begin position="402"/>
        <end position="429"/>
    </location>
</feature>
<feature type="transmembrane region" description="Helical" evidence="7">
    <location>
        <begin position="347"/>
        <end position="366"/>
    </location>
</feature>
<feature type="transmembrane region" description="Helical" evidence="7">
    <location>
        <begin position="301"/>
        <end position="327"/>
    </location>
</feature>
<keyword evidence="5 7" id="KW-0472">Membrane</keyword>
<keyword evidence="10" id="KW-1185">Reference proteome</keyword>
<accession>A0A9W6KUE7</accession>
<protein>
    <recommendedName>
        <fullName evidence="8">ABC3 transporter permease C-terminal domain-containing protein</fullName>
    </recommendedName>
</protein>
<evidence type="ECO:0000256" key="1">
    <source>
        <dbReference type="ARBA" id="ARBA00004651"/>
    </source>
</evidence>
<evidence type="ECO:0000313" key="9">
    <source>
        <dbReference type="EMBL" id="GLL07853.1"/>
    </source>
</evidence>
<evidence type="ECO:0000256" key="4">
    <source>
        <dbReference type="ARBA" id="ARBA00022989"/>
    </source>
</evidence>
<reference evidence="9" key="2">
    <citation type="submission" date="2023-01" db="EMBL/GenBank/DDBJ databases">
        <authorList>
            <person name="Sun Q."/>
            <person name="Evtushenko L."/>
        </authorList>
    </citation>
    <scope>NUCLEOTIDE SEQUENCE</scope>
    <source>
        <strain evidence="9">VKM Ac-1321</strain>
    </source>
</reference>
<dbReference type="PANTHER" id="PTHR30572:SF4">
    <property type="entry name" value="ABC TRANSPORTER PERMEASE YTRF"/>
    <property type="match status" value="1"/>
</dbReference>
<keyword evidence="4 7" id="KW-1133">Transmembrane helix</keyword>
<dbReference type="RefSeq" id="WP_261961177.1">
    <property type="nucleotide sequence ID" value="NZ_BAAAXA010000001.1"/>
</dbReference>
<sequence length="537" mass="53915">MNASLAIAWRGARRRPLASLAVGLSTAAAVTAAVLGAGLLIASDGPFDRAFAAQRGAHLTVEVDPGRAEAARVAATARVTGIAAAAGPFATVSVTPSGGAGTGWMEGKEMSALRVAGRGNPDAVVDRVTVVTGRWVSGPGQIVLAADPPPPPLGSTVVFADRPGRPALTVVGTARSAGHSADAWVVPEQIAGLAAPGAPAGWQMLYRLDQPETAAEVDSARAAVAAALPPGAVRGSQSWLTVRAAVTGGVALYVPFLLAFGGLSLALSGFVAASTIAGTVSTDRRRIGVLKAVGCGPAQVMWIYLARVLLPAAAGALLGLIAGNVLAVPILAETADVYGAAGADLPAWTTAAATAAVLAVVAAAAATSARRAARLPAAEILATGPARTTPKPSGPRRIASRALAIAATVAFSAVTVTLAAGLTASLAAVQEARPRGGDVLVTVAVDRDAGQDADQEAEAVVRAIDAQPGTQTRYGLAASRPRCGPRRWCCSAGPGCSSRSSARCRPRCGPRGCGWPSRYARAERLVTIVDSVWTVVR</sequence>
<feature type="domain" description="ABC3 transporter permease C-terminal" evidence="8">
    <location>
        <begin position="259"/>
        <end position="375"/>
    </location>
</feature>
<evidence type="ECO:0000256" key="3">
    <source>
        <dbReference type="ARBA" id="ARBA00022692"/>
    </source>
</evidence>
<dbReference type="InterPro" id="IPR050250">
    <property type="entry name" value="Macrolide_Exporter_MacB"/>
</dbReference>
<dbReference type="Proteomes" id="UP001143480">
    <property type="component" value="Unassembled WGS sequence"/>
</dbReference>
<dbReference type="GO" id="GO:0005886">
    <property type="term" value="C:plasma membrane"/>
    <property type="evidence" value="ECO:0007669"/>
    <property type="project" value="UniProtKB-SubCell"/>
</dbReference>
<evidence type="ECO:0000313" key="10">
    <source>
        <dbReference type="Proteomes" id="UP001143480"/>
    </source>
</evidence>